<evidence type="ECO:0000256" key="1">
    <source>
        <dbReference type="SAM" id="MobiDB-lite"/>
    </source>
</evidence>
<feature type="compositionally biased region" description="Polar residues" evidence="1">
    <location>
        <begin position="72"/>
        <end position="83"/>
    </location>
</feature>
<sequence length="147" mass="16720">MAVERIAHRSTKARLPLQILVSVSVGREAHDATRNITCYPLIDECAKTLNAHTMKSARQHRSDDASRVPLASQDTRNAQRSSKCFEFGTTQKQRGSNAYASLKQHAFDRASRFIDTRFDRLATRDLHTLMNKVLYVGRNAIRKQDFS</sequence>
<dbReference type="RefSeq" id="WP_290468227.1">
    <property type="nucleotide sequence ID" value="NZ_CP125295.1"/>
</dbReference>
<feature type="region of interest" description="Disordered" evidence="1">
    <location>
        <begin position="58"/>
        <end position="83"/>
    </location>
</feature>
<comment type="caution">
    <text evidence="2">The sequence shown here is derived from an EMBL/GenBank/DDBJ whole genome shotgun (WGS) entry which is preliminary data.</text>
</comment>
<dbReference type="Proteomes" id="UP001494588">
    <property type="component" value="Unassembled WGS sequence"/>
</dbReference>
<keyword evidence="3" id="KW-1185">Reference proteome</keyword>
<dbReference type="EMBL" id="JAZHGC010000017">
    <property type="protein sequence ID" value="MEM5288169.1"/>
    <property type="molecule type" value="Genomic_DNA"/>
</dbReference>
<evidence type="ECO:0000313" key="2">
    <source>
        <dbReference type="EMBL" id="MEM5288169.1"/>
    </source>
</evidence>
<proteinExistence type="predicted"/>
<evidence type="ECO:0000313" key="3">
    <source>
        <dbReference type="Proteomes" id="UP001494588"/>
    </source>
</evidence>
<organism evidence="2 3">
    <name type="scientific">Paraburkholderia sabiae</name>
    <dbReference type="NCBI Taxonomy" id="273251"/>
    <lineage>
        <taxon>Bacteria</taxon>
        <taxon>Pseudomonadati</taxon>
        <taxon>Pseudomonadota</taxon>
        <taxon>Betaproteobacteria</taxon>
        <taxon>Burkholderiales</taxon>
        <taxon>Burkholderiaceae</taxon>
        <taxon>Paraburkholderia</taxon>
    </lineage>
</organism>
<name>A0ABU9QFN9_9BURK</name>
<reference evidence="2 3" key="1">
    <citation type="submission" date="2024-01" db="EMBL/GenBank/DDBJ databases">
        <title>The diversity of rhizobia nodulating Mimosa spp. in eleven states of Brazil covering several biomes is determined by host plant, location, and edaphic factors.</title>
        <authorList>
            <person name="Rouws L."/>
            <person name="Barauna A."/>
            <person name="Beukes C."/>
            <person name="De Faria S.M."/>
            <person name="Gross E."/>
            <person name="Dos Reis Junior F.B."/>
            <person name="Simon M."/>
            <person name="Maluk M."/>
            <person name="Odee D.W."/>
            <person name="Kenicer G."/>
            <person name="Young J.P.W."/>
            <person name="Reis V.M."/>
            <person name="Zilli J."/>
            <person name="James E.K."/>
        </authorList>
    </citation>
    <scope>NUCLEOTIDE SEQUENCE [LARGE SCALE GENOMIC DNA]</scope>
    <source>
        <strain evidence="2 3">JPY77</strain>
    </source>
</reference>
<protein>
    <recommendedName>
        <fullName evidence="4">Transposase</fullName>
    </recommendedName>
</protein>
<accession>A0ABU9QFN9</accession>
<gene>
    <name evidence="2" type="ORF">V4C55_20775</name>
</gene>
<evidence type="ECO:0008006" key="4">
    <source>
        <dbReference type="Google" id="ProtNLM"/>
    </source>
</evidence>